<dbReference type="EMBL" id="BMNW01000026">
    <property type="protein sequence ID" value="GGM31591.1"/>
    <property type="molecule type" value="Genomic_DNA"/>
</dbReference>
<accession>A0ABQ2H4V3</accession>
<name>A0ABQ2H4V3_9PSED</name>
<evidence type="ECO:0000313" key="2">
    <source>
        <dbReference type="Proteomes" id="UP000616499"/>
    </source>
</evidence>
<proteinExistence type="predicted"/>
<protein>
    <submittedName>
        <fullName evidence="1">Uncharacterized protein</fullName>
    </submittedName>
</protein>
<gene>
    <name evidence="1" type="ORF">GCM10009425_47750</name>
</gene>
<dbReference type="Proteomes" id="UP000616499">
    <property type="component" value="Unassembled WGS sequence"/>
</dbReference>
<keyword evidence="2" id="KW-1185">Reference proteome</keyword>
<organism evidence="1 2">
    <name type="scientific">Pseudomonas asuensis</name>
    <dbReference type="NCBI Taxonomy" id="1825787"/>
    <lineage>
        <taxon>Bacteria</taxon>
        <taxon>Pseudomonadati</taxon>
        <taxon>Pseudomonadota</taxon>
        <taxon>Gammaproteobacteria</taxon>
        <taxon>Pseudomonadales</taxon>
        <taxon>Pseudomonadaceae</taxon>
        <taxon>Pseudomonas</taxon>
    </lineage>
</organism>
<comment type="caution">
    <text evidence="1">The sequence shown here is derived from an EMBL/GenBank/DDBJ whole genome shotgun (WGS) entry which is preliminary data.</text>
</comment>
<reference evidence="2" key="1">
    <citation type="journal article" date="2019" name="Int. J. Syst. Evol. Microbiol.">
        <title>The Global Catalogue of Microorganisms (GCM) 10K type strain sequencing project: providing services to taxonomists for standard genome sequencing and annotation.</title>
        <authorList>
            <consortium name="The Broad Institute Genomics Platform"/>
            <consortium name="The Broad Institute Genome Sequencing Center for Infectious Disease"/>
            <person name="Wu L."/>
            <person name="Ma J."/>
        </authorList>
    </citation>
    <scope>NUCLEOTIDE SEQUENCE [LARGE SCALE GENOMIC DNA]</scope>
    <source>
        <strain evidence="2">JCM 13501</strain>
    </source>
</reference>
<sequence>MQLAVLFQAFDSGDLVTVMADGQRQAGVYRRPVHMQGTGATLTVVATFFGPSQLQTVTQYIEQYGIGWHIDCVGLAIHF</sequence>
<evidence type="ECO:0000313" key="1">
    <source>
        <dbReference type="EMBL" id="GGM31591.1"/>
    </source>
</evidence>